<gene>
    <name evidence="4" type="ORF">I0K15_18435</name>
</gene>
<evidence type="ECO:0000256" key="1">
    <source>
        <dbReference type="SAM" id="Phobius"/>
    </source>
</evidence>
<keyword evidence="1" id="KW-0812">Transmembrane</keyword>
<dbReference type="AlphaFoldDB" id="A0A7S9LW99"/>
<accession>A0A7S9LW99</accession>
<keyword evidence="1" id="KW-0472">Membrane</keyword>
<keyword evidence="1" id="KW-1133">Transmembrane helix</keyword>
<dbReference type="EMBL" id="CP064942">
    <property type="protein sequence ID" value="QPH56269.1"/>
    <property type="molecule type" value="Genomic_DNA"/>
</dbReference>
<reference evidence="4 5" key="1">
    <citation type="submission" date="2020-11" db="EMBL/GenBank/DDBJ databases">
        <title>Description of Pontivivens ytuae sp. nov. isolated from deep sea sediment of Mariana Trench.</title>
        <authorList>
            <person name="Wang Z."/>
            <person name="Sun Q.-L."/>
            <person name="Xu X.-D."/>
            <person name="Tang Y.-Z."/>
            <person name="Zhang J."/>
        </authorList>
    </citation>
    <scope>NUCLEOTIDE SEQUENCE [LARGE SCALE GENOMIC DNA]</scope>
    <source>
        <strain evidence="4 5">MT2928</strain>
    </source>
</reference>
<proteinExistence type="predicted"/>
<evidence type="ECO:0000313" key="5">
    <source>
        <dbReference type="Proteomes" id="UP000594800"/>
    </source>
</evidence>
<evidence type="ECO:0000259" key="3">
    <source>
        <dbReference type="Pfam" id="PF21001"/>
    </source>
</evidence>
<protein>
    <submittedName>
        <fullName evidence="4">DUF1449 family protein</fullName>
    </submittedName>
</protein>
<dbReference type="KEGG" id="poz:I0K15_18435"/>
<dbReference type="InterPro" id="IPR048376">
    <property type="entry name" value="YqiJ_N"/>
</dbReference>
<evidence type="ECO:0000313" key="4">
    <source>
        <dbReference type="EMBL" id="QPH56269.1"/>
    </source>
</evidence>
<feature type="transmembrane region" description="Helical" evidence="1">
    <location>
        <begin position="107"/>
        <end position="128"/>
    </location>
</feature>
<dbReference type="InterPro" id="IPR010840">
    <property type="entry name" value="YqiJ_OB"/>
</dbReference>
<feature type="domain" description="Inner membrane protein YqiJ OB-fold" evidence="2">
    <location>
        <begin position="152"/>
        <end position="213"/>
    </location>
</feature>
<organism evidence="4 5">
    <name type="scientific">Pontivivens ytuae</name>
    <dbReference type="NCBI Taxonomy" id="2789856"/>
    <lineage>
        <taxon>Bacteria</taxon>
        <taxon>Pseudomonadati</taxon>
        <taxon>Pseudomonadota</taxon>
        <taxon>Alphaproteobacteria</taxon>
        <taxon>Rhodobacterales</taxon>
        <taxon>Paracoccaceae</taxon>
        <taxon>Pontivivens</taxon>
    </lineage>
</organism>
<name>A0A7S9LW99_9RHOB</name>
<evidence type="ECO:0000259" key="2">
    <source>
        <dbReference type="Pfam" id="PF07290"/>
    </source>
</evidence>
<dbReference type="Pfam" id="PF21001">
    <property type="entry name" value="YqiJ_N"/>
    <property type="match status" value="1"/>
</dbReference>
<keyword evidence="5" id="KW-1185">Reference proteome</keyword>
<dbReference type="Pfam" id="PF07290">
    <property type="entry name" value="YqiJ_OB"/>
    <property type="match status" value="1"/>
</dbReference>
<feature type="transmembrane region" description="Helical" evidence="1">
    <location>
        <begin position="82"/>
        <end position="100"/>
    </location>
</feature>
<sequence>MSLGLLAGLILLELFALMLGGSLLGADSDIDADVDFDTDAGADFNLEAGIEAGVEAVEAEVETGLSAGGGLLSWLGLGRVPFLIWVASLLAGFGLTGVFLQSAATALIGPLPVLLAALIALPPGLLFAREVSTLVARIMPKTESSAVSRRRLGGRVGTITQGTARPGNPAEARVRDAYGNLQYLRVVPADGVEAIEQGSDVLILRQRDGSFTATPLAD</sequence>
<dbReference type="Proteomes" id="UP000594800">
    <property type="component" value="Chromosome"/>
</dbReference>
<feature type="domain" description="Inner membrane protein YqiJ N-terminal" evidence="3">
    <location>
        <begin position="2"/>
        <end position="127"/>
    </location>
</feature>